<proteinExistence type="predicted"/>
<dbReference type="AlphaFoldDB" id="A0A0F9AQB1"/>
<gene>
    <name evidence="1" type="ORF">LCGC14_2543810</name>
</gene>
<accession>A0A0F9AQB1</accession>
<evidence type="ECO:0000313" key="1">
    <source>
        <dbReference type="EMBL" id="KKL11635.1"/>
    </source>
</evidence>
<comment type="caution">
    <text evidence="1">The sequence shown here is derived from an EMBL/GenBank/DDBJ whole genome shotgun (WGS) entry which is preliminary data.</text>
</comment>
<name>A0A0F9AQB1_9ZZZZ</name>
<dbReference type="EMBL" id="LAZR01041569">
    <property type="protein sequence ID" value="KKL11635.1"/>
    <property type="molecule type" value="Genomic_DNA"/>
</dbReference>
<protein>
    <submittedName>
        <fullName evidence="1">Uncharacterized protein</fullName>
    </submittedName>
</protein>
<reference evidence="1" key="1">
    <citation type="journal article" date="2015" name="Nature">
        <title>Complex archaea that bridge the gap between prokaryotes and eukaryotes.</title>
        <authorList>
            <person name="Spang A."/>
            <person name="Saw J.H."/>
            <person name="Jorgensen S.L."/>
            <person name="Zaremba-Niedzwiedzka K."/>
            <person name="Martijn J."/>
            <person name="Lind A.E."/>
            <person name="van Eijk R."/>
            <person name="Schleper C."/>
            <person name="Guy L."/>
            <person name="Ettema T.J."/>
        </authorList>
    </citation>
    <scope>NUCLEOTIDE SEQUENCE</scope>
</reference>
<sequence length="77" mass="8618">MVIRYGKLNREGMMYRPEGWEKRTRYGITVNNVDLDGIFEAGADAMLEGLKEGAKPTLKPGRIGDAIVGYLVFIPEE</sequence>
<organism evidence="1">
    <name type="scientific">marine sediment metagenome</name>
    <dbReference type="NCBI Taxonomy" id="412755"/>
    <lineage>
        <taxon>unclassified sequences</taxon>
        <taxon>metagenomes</taxon>
        <taxon>ecological metagenomes</taxon>
    </lineage>
</organism>